<feature type="transmembrane region" description="Helical" evidence="7">
    <location>
        <begin position="344"/>
        <end position="361"/>
    </location>
</feature>
<dbReference type="Proteomes" id="UP001162030">
    <property type="component" value="Chromosome"/>
</dbReference>
<name>A0ABM9I0K2_9GAMM</name>
<evidence type="ECO:0000256" key="3">
    <source>
        <dbReference type="ARBA" id="ARBA00022475"/>
    </source>
</evidence>
<evidence type="ECO:0000313" key="9">
    <source>
        <dbReference type="Proteomes" id="UP001162030"/>
    </source>
</evidence>
<dbReference type="EMBL" id="OX458333">
    <property type="protein sequence ID" value="CAI8811034.1"/>
    <property type="molecule type" value="Genomic_DNA"/>
</dbReference>
<organism evidence="8 9">
    <name type="scientific">Methylocaldum szegediense</name>
    <dbReference type="NCBI Taxonomy" id="73780"/>
    <lineage>
        <taxon>Bacteria</taxon>
        <taxon>Pseudomonadati</taxon>
        <taxon>Pseudomonadota</taxon>
        <taxon>Gammaproteobacteria</taxon>
        <taxon>Methylococcales</taxon>
        <taxon>Methylococcaceae</taxon>
        <taxon>Methylocaldum</taxon>
    </lineage>
</organism>
<dbReference type="RefSeq" id="WP_317963879.1">
    <property type="nucleotide sequence ID" value="NZ_OX458333.1"/>
</dbReference>
<keyword evidence="3" id="KW-1003">Cell membrane</keyword>
<accession>A0ABM9I0K2</accession>
<evidence type="ECO:0000256" key="5">
    <source>
        <dbReference type="ARBA" id="ARBA00022989"/>
    </source>
</evidence>
<evidence type="ECO:0000256" key="2">
    <source>
        <dbReference type="ARBA" id="ARBA00008929"/>
    </source>
</evidence>
<keyword evidence="9" id="KW-1185">Reference proteome</keyword>
<sequence length="454" mass="51381">MSRNIDEHPENETVLHADQDYASISREISDIVLRPAGRGWWLGFGLSGLGVLIFFAAAVYLFYAGVGIWGVNTTVVWGFAIINYVWWIGIGNAGTLISAMLYLARQPWRTSINRFAEAMTIFAASIAGLFPILHLGRPYLFYWLAPYPSTMGVWPQFRSPLVWDMFAILTYIIVSVLFWYTGLIPDLATLRDRARSRAAQLVYGALALGWRGSAAHWRHYERAYLILAALAVPLVVSVHSVVGYDFATTLMPGWRSTIFAPYFVVGAMFSGFAMVIVITIALRAAFKLHAFVTPRHLDAMAKILLAASLIMGYAYGMEVFMAWYGTDADEWRQTVTTATGPYAPAYWGMLFCNIVVPQLCWSARIRRNIPALLIIAILVNVGMWLERYVIVVNILSHGFVPSQFRQYFPTVWDWATMLGSFALFLWFFFLFVRFVPMVPMHEVRRLAHSLGERS</sequence>
<evidence type="ECO:0000256" key="7">
    <source>
        <dbReference type="SAM" id="Phobius"/>
    </source>
</evidence>
<keyword evidence="6 7" id="KW-0472">Membrane</keyword>
<feature type="transmembrane region" description="Helical" evidence="7">
    <location>
        <begin position="40"/>
        <end position="63"/>
    </location>
</feature>
<evidence type="ECO:0000313" key="8">
    <source>
        <dbReference type="EMBL" id="CAI8811034.1"/>
    </source>
</evidence>
<feature type="transmembrane region" description="Helical" evidence="7">
    <location>
        <begin position="373"/>
        <end position="394"/>
    </location>
</feature>
<comment type="similarity">
    <text evidence="2">Belongs to the NrfD family.</text>
</comment>
<feature type="transmembrane region" description="Helical" evidence="7">
    <location>
        <begin position="223"/>
        <end position="242"/>
    </location>
</feature>
<comment type="subcellular location">
    <subcellularLocation>
        <location evidence="1">Cell membrane</location>
        <topology evidence="1">Multi-pass membrane protein</topology>
    </subcellularLocation>
</comment>
<keyword evidence="4 7" id="KW-0812">Transmembrane</keyword>
<proteinExistence type="inferred from homology"/>
<evidence type="ECO:0000256" key="4">
    <source>
        <dbReference type="ARBA" id="ARBA00022692"/>
    </source>
</evidence>
<feature type="transmembrane region" description="Helical" evidence="7">
    <location>
        <begin position="161"/>
        <end position="183"/>
    </location>
</feature>
<feature type="transmembrane region" description="Helical" evidence="7">
    <location>
        <begin position="262"/>
        <end position="282"/>
    </location>
</feature>
<dbReference type="PANTHER" id="PTHR43044">
    <property type="match status" value="1"/>
</dbReference>
<protein>
    <submittedName>
        <fullName evidence="8">Dimethyl sulfoxide reductase membrane subunit</fullName>
    </submittedName>
</protein>
<feature type="transmembrane region" description="Helical" evidence="7">
    <location>
        <begin position="414"/>
        <end position="435"/>
    </location>
</feature>
<dbReference type="Pfam" id="PF03916">
    <property type="entry name" value="NrfD"/>
    <property type="match status" value="1"/>
</dbReference>
<feature type="transmembrane region" description="Helical" evidence="7">
    <location>
        <begin position="303"/>
        <end position="324"/>
    </location>
</feature>
<evidence type="ECO:0000256" key="6">
    <source>
        <dbReference type="ARBA" id="ARBA00023136"/>
    </source>
</evidence>
<reference evidence="8 9" key="1">
    <citation type="submission" date="2023-03" db="EMBL/GenBank/DDBJ databases">
        <authorList>
            <person name="Pearce D."/>
        </authorList>
    </citation>
    <scope>NUCLEOTIDE SEQUENCE [LARGE SCALE GENOMIC DNA]</scope>
    <source>
        <strain evidence="8">Msz</strain>
    </source>
</reference>
<dbReference type="InterPro" id="IPR005614">
    <property type="entry name" value="NrfD-like"/>
</dbReference>
<feature type="transmembrane region" description="Helical" evidence="7">
    <location>
        <begin position="75"/>
        <end position="103"/>
    </location>
</feature>
<evidence type="ECO:0000256" key="1">
    <source>
        <dbReference type="ARBA" id="ARBA00004651"/>
    </source>
</evidence>
<feature type="transmembrane region" description="Helical" evidence="7">
    <location>
        <begin position="115"/>
        <end position="141"/>
    </location>
</feature>
<dbReference type="PANTHER" id="PTHR43044:SF2">
    <property type="entry name" value="POLYSULPHIDE REDUCTASE NRFD"/>
    <property type="match status" value="1"/>
</dbReference>
<gene>
    <name evidence="8" type="ORF">MSZNOR_1779</name>
</gene>
<keyword evidence="5 7" id="KW-1133">Transmembrane helix</keyword>